<feature type="non-terminal residue" evidence="2">
    <location>
        <position position="91"/>
    </location>
</feature>
<evidence type="ECO:0000313" key="3">
    <source>
        <dbReference type="Proteomes" id="UP001189429"/>
    </source>
</evidence>
<dbReference type="EMBL" id="CAUYUJ010015955">
    <property type="protein sequence ID" value="CAK0860195.1"/>
    <property type="molecule type" value="Genomic_DNA"/>
</dbReference>
<evidence type="ECO:0000256" key="1">
    <source>
        <dbReference type="SAM" id="MobiDB-lite"/>
    </source>
</evidence>
<protein>
    <submittedName>
        <fullName evidence="2">Uncharacterized protein</fullName>
    </submittedName>
</protein>
<name>A0ABN9UK42_9DINO</name>
<dbReference type="InterPro" id="IPR012674">
    <property type="entry name" value="Calycin"/>
</dbReference>
<proteinExistence type="predicted"/>
<comment type="caution">
    <text evidence="2">The sequence shown here is derived from an EMBL/GenBank/DDBJ whole genome shotgun (WGS) entry which is preliminary data.</text>
</comment>
<reference evidence="2" key="1">
    <citation type="submission" date="2023-10" db="EMBL/GenBank/DDBJ databases">
        <authorList>
            <person name="Chen Y."/>
            <person name="Shah S."/>
            <person name="Dougan E. K."/>
            <person name="Thang M."/>
            <person name="Chan C."/>
        </authorList>
    </citation>
    <scope>NUCLEOTIDE SEQUENCE [LARGE SCALE GENOMIC DNA]</scope>
</reference>
<keyword evidence="3" id="KW-1185">Reference proteome</keyword>
<dbReference type="Gene3D" id="2.40.128.20">
    <property type="match status" value="1"/>
</dbReference>
<feature type="region of interest" description="Disordered" evidence="1">
    <location>
        <begin position="69"/>
        <end position="91"/>
    </location>
</feature>
<organism evidence="2 3">
    <name type="scientific">Prorocentrum cordatum</name>
    <dbReference type="NCBI Taxonomy" id="2364126"/>
    <lineage>
        <taxon>Eukaryota</taxon>
        <taxon>Sar</taxon>
        <taxon>Alveolata</taxon>
        <taxon>Dinophyceae</taxon>
        <taxon>Prorocentrales</taxon>
        <taxon>Prorocentraceae</taxon>
        <taxon>Prorocentrum</taxon>
    </lineage>
</organism>
<evidence type="ECO:0000313" key="2">
    <source>
        <dbReference type="EMBL" id="CAK0860195.1"/>
    </source>
</evidence>
<dbReference type="Proteomes" id="UP001189429">
    <property type="component" value="Unassembled WGS sequence"/>
</dbReference>
<gene>
    <name evidence="2" type="ORF">PCOR1329_LOCUS49241</name>
</gene>
<sequence length="91" mass="10448">MPLWVLEYWGDYEQALVYRCVQVGPFRQEYIHFLSREAFVPDKTRVDMARYAHEVGLNVSLVRPVPMDSCSASAPKAHGDFPGVPRVPRLQ</sequence>
<accession>A0ABN9UK42</accession>
<dbReference type="SUPFAM" id="SSF50814">
    <property type="entry name" value="Lipocalins"/>
    <property type="match status" value="1"/>
</dbReference>